<proteinExistence type="predicted"/>
<dbReference type="KEGG" id="rgu:A4W93_23535"/>
<dbReference type="Gene3D" id="3.90.550.10">
    <property type="entry name" value="Spore Coat Polysaccharide Biosynthesis Protein SpsA, Chain A"/>
    <property type="match status" value="1"/>
</dbReference>
<dbReference type="PANTHER" id="PTHR43179:SF10">
    <property type="entry name" value="GLYCOSYL TRANSFERASE"/>
    <property type="match status" value="1"/>
</dbReference>
<protein>
    <submittedName>
        <fullName evidence="1">Uncharacterized protein</fullName>
    </submittedName>
</protein>
<evidence type="ECO:0000313" key="1">
    <source>
        <dbReference type="EMBL" id="ARN22644.1"/>
    </source>
</evidence>
<dbReference type="Proteomes" id="UP000193427">
    <property type="component" value="Chromosome"/>
</dbReference>
<name>A0A1W6LEE6_9BURK</name>
<dbReference type="STRING" id="946333.A4W93_23535"/>
<dbReference type="RefSeq" id="WP_099959973.1">
    <property type="nucleotide sequence ID" value="NZ_BSPR01000018.1"/>
</dbReference>
<dbReference type="SUPFAM" id="SSF53448">
    <property type="entry name" value="Nucleotide-diphospho-sugar transferases"/>
    <property type="match status" value="1"/>
</dbReference>
<sequence length="260" mass="28714">MRNLTLSIISHGHTALLPALLGDLAALPEASSLRVIVTLNVPDARFDPQAYPPLSIDVIHNAEPKGFGANHNAAFQQCRDDTAWFGILNPDLRLPRNPFPALEAATSADPRLALVAPTIVGSSGRPEDAVRGNLTLPSLLRRSRGHRLALQVDQPAVAGQPFYWLAGMFLLARADAFRAVGGFDERFFLYCEDYDLCARVYAAGYALAPVAAASAIHDAQRDSHRAFKYLRWHVESLLKVWTSRAFWRVTLDRRARHPNS</sequence>
<accession>A0A1W6LEE6</accession>
<evidence type="ECO:0000313" key="2">
    <source>
        <dbReference type="Proteomes" id="UP000193427"/>
    </source>
</evidence>
<keyword evidence="2" id="KW-1185">Reference proteome</keyword>
<dbReference type="PANTHER" id="PTHR43179">
    <property type="entry name" value="RHAMNOSYLTRANSFERASE WBBL"/>
    <property type="match status" value="1"/>
</dbReference>
<dbReference type="AlphaFoldDB" id="A0A1W6LEE6"/>
<gene>
    <name evidence="1" type="ORF">A4W93_23535</name>
</gene>
<reference evidence="1 2" key="1">
    <citation type="submission" date="2016-04" db="EMBL/GenBank/DDBJ databases">
        <title>Complete genome sequence of natural rubber-degrading, novel Gram-negative bacterium, Rhizobacter gummiphilus strain NS21.</title>
        <authorList>
            <person name="Tabata M."/>
            <person name="Kasai D."/>
            <person name="Fukuda M."/>
        </authorList>
    </citation>
    <scope>NUCLEOTIDE SEQUENCE [LARGE SCALE GENOMIC DNA]</scope>
    <source>
        <strain evidence="1 2">NS21</strain>
    </source>
</reference>
<dbReference type="OrthoDB" id="9771846at2"/>
<organism evidence="1 2">
    <name type="scientific">Piscinibacter gummiphilus</name>
    <dbReference type="NCBI Taxonomy" id="946333"/>
    <lineage>
        <taxon>Bacteria</taxon>
        <taxon>Pseudomonadati</taxon>
        <taxon>Pseudomonadota</taxon>
        <taxon>Betaproteobacteria</taxon>
        <taxon>Burkholderiales</taxon>
        <taxon>Sphaerotilaceae</taxon>
        <taxon>Piscinibacter</taxon>
    </lineage>
</organism>
<dbReference type="EMBL" id="CP015118">
    <property type="protein sequence ID" value="ARN22644.1"/>
    <property type="molecule type" value="Genomic_DNA"/>
</dbReference>
<dbReference type="InterPro" id="IPR029044">
    <property type="entry name" value="Nucleotide-diphossugar_trans"/>
</dbReference>